<accession>A0ABY5PAL0</accession>
<protein>
    <recommendedName>
        <fullName evidence="3">Alpha/beta hydrolase</fullName>
    </recommendedName>
</protein>
<reference evidence="2" key="1">
    <citation type="submission" date="2021-11" db="EMBL/GenBank/DDBJ databases">
        <title>Cultivation dependent microbiological survey of springs from the worlds oldest radium mine currently devoted to the extraction of radon-saturated water.</title>
        <authorList>
            <person name="Kapinusova G."/>
            <person name="Smrhova T."/>
            <person name="Strejcek M."/>
            <person name="Suman J."/>
            <person name="Jani K."/>
            <person name="Pajer P."/>
            <person name="Uhlik O."/>
        </authorList>
    </citation>
    <scope>NUCLEOTIDE SEQUENCE [LARGE SCALE GENOMIC DNA]</scope>
    <source>
        <strain evidence="2">J379</strain>
    </source>
</reference>
<keyword evidence="2" id="KW-1185">Reference proteome</keyword>
<evidence type="ECO:0000313" key="1">
    <source>
        <dbReference type="EMBL" id="UUY01704.1"/>
    </source>
</evidence>
<sequence length="82" mass="9148">MPTLTTTPPRQDVRFRSGDADCAAWLYPAPAQRPAPIIVLAHGLGGVKEIRLAAFAERFHAAGLRLPRLRLPLLRRQRRRAA</sequence>
<dbReference type="SUPFAM" id="SSF53474">
    <property type="entry name" value="alpha/beta-Hydrolases"/>
    <property type="match status" value="1"/>
</dbReference>
<organism evidence="1 2">
    <name type="scientific">Svornostia abyssi</name>
    <dbReference type="NCBI Taxonomy" id="2898438"/>
    <lineage>
        <taxon>Bacteria</taxon>
        <taxon>Bacillati</taxon>
        <taxon>Actinomycetota</taxon>
        <taxon>Thermoleophilia</taxon>
        <taxon>Solirubrobacterales</taxon>
        <taxon>Baekduiaceae</taxon>
        <taxon>Svornostia</taxon>
    </lineage>
</organism>
<dbReference type="Proteomes" id="UP001058860">
    <property type="component" value="Chromosome"/>
</dbReference>
<name>A0ABY5PAL0_9ACTN</name>
<proteinExistence type="predicted"/>
<dbReference type="Gene3D" id="3.40.50.1820">
    <property type="entry name" value="alpha/beta hydrolase"/>
    <property type="match status" value="1"/>
</dbReference>
<evidence type="ECO:0008006" key="3">
    <source>
        <dbReference type="Google" id="ProtNLM"/>
    </source>
</evidence>
<dbReference type="EMBL" id="CP088295">
    <property type="protein sequence ID" value="UUY01704.1"/>
    <property type="molecule type" value="Genomic_DNA"/>
</dbReference>
<gene>
    <name evidence="1" type="ORF">LRS13_13310</name>
</gene>
<evidence type="ECO:0000313" key="2">
    <source>
        <dbReference type="Proteomes" id="UP001058860"/>
    </source>
</evidence>
<dbReference type="InterPro" id="IPR029058">
    <property type="entry name" value="AB_hydrolase_fold"/>
</dbReference>